<reference evidence="1 3" key="1">
    <citation type="submission" date="2016-10" db="EMBL/GenBank/DDBJ databases">
        <authorList>
            <person name="Varghese N."/>
            <person name="Submissions S."/>
        </authorList>
    </citation>
    <scope>NUCLEOTIDE SEQUENCE [LARGE SCALE GENOMIC DNA]</scope>
    <source>
        <strain evidence="1 3">BS2976</strain>
    </source>
</reference>
<dbReference type="InterPro" id="IPR014347">
    <property type="entry name" value="Tautomerase/MIF_sf"/>
</dbReference>
<gene>
    <name evidence="2" type="ORF">FIV39_25190</name>
    <name evidence="1" type="ORF">SAMN04490186_3099</name>
</gene>
<dbReference type="GO" id="GO:0008704">
    <property type="term" value="F:5-carboxymethyl-2-hydroxymuconate delta-isomerase activity"/>
    <property type="evidence" value="ECO:0007669"/>
    <property type="project" value="InterPro"/>
</dbReference>
<dbReference type="PANTHER" id="PTHR37950">
    <property type="entry name" value="4-HYDROXYPHENYLACETATE CATABOLISM PROTEIN"/>
    <property type="match status" value="1"/>
</dbReference>
<organism evidence="2 4">
    <name type="scientific">Pseudomonas grimontii</name>
    <dbReference type="NCBI Taxonomy" id="129847"/>
    <lineage>
        <taxon>Bacteria</taxon>
        <taxon>Pseudomonadati</taxon>
        <taxon>Pseudomonadota</taxon>
        <taxon>Gammaproteobacteria</taxon>
        <taxon>Pseudomonadales</taxon>
        <taxon>Pseudomonadaceae</taxon>
        <taxon>Pseudomonas</taxon>
    </lineage>
</organism>
<dbReference type="PANTHER" id="PTHR37950:SF1">
    <property type="entry name" value="4-HYDROXYPHENYLACETATE CATABOLISM PROTEIN"/>
    <property type="match status" value="1"/>
</dbReference>
<keyword evidence="2" id="KW-0413">Isomerase</keyword>
<dbReference type="AlphaFoldDB" id="A0A1H1FXC1"/>
<dbReference type="Proteomes" id="UP000317267">
    <property type="component" value="Unassembled WGS sequence"/>
</dbReference>
<proteinExistence type="predicted"/>
<dbReference type="RefSeq" id="WP_090402449.1">
    <property type="nucleotide sequence ID" value="NZ_FNKM01000002.1"/>
</dbReference>
<protein>
    <submittedName>
        <fullName evidence="2">5-carboxymethyl-2-hydroxymuconate Delta-isomerase</fullName>
    </submittedName>
    <submittedName>
        <fullName evidence="1">5-carboxymethyl-2-hydroxymuconate isomerase</fullName>
    </submittedName>
</protein>
<comment type="caution">
    <text evidence="2">The sequence shown here is derived from an EMBL/GenBank/DDBJ whole genome shotgun (WGS) entry which is preliminary data.</text>
</comment>
<reference evidence="2 4" key="2">
    <citation type="submission" date="2019-06" db="EMBL/GenBank/DDBJ databases">
        <title>Pseudomonas bimorpha sp. nov. isolated from bovine raw milk and skim milk concentrate.</title>
        <authorList>
            <person name="Hofmann K."/>
            <person name="Huptas C."/>
            <person name="Doll E."/>
            <person name="Scherer S."/>
            <person name="Wenning M."/>
        </authorList>
    </citation>
    <scope>NUCLEOTIDE SEQUENCE [LARGE SCALE GENOMIC DNA]</scope>
    <source>
        <strain evidence="2 4">DSM 17515</strain>
    </source>
</reference>
<evidence type="ECO:0000313" key="4">
    <source>
        <dbReference type="Proteomes" id="UP000317267"/>
    </source>
</evidence>
<accession>A0A1H1FXC1</accession>
<evidence type="ECO:0000313" key="3">
    <source>
        <dbReference type="Proteomes" id="UP000198740"/>
    </source>
</evidence>
<evidence type="ECO:0000313" key="1">
    <source>
        <dbReference type="EMBL" id="SDR05196.1"/>
    </source>
</evidence>
<dbReference type="Proteomes" id="UP000198740">
    <property type="component" value="Unassembled WGS sequence"/>
</dbReference>
<evidence type="ECO:0000313" key="2">
    <source>
        <dbReference type="EMBL" id="TWR61354.1"/>
    </source>
</evidence>
<dbReference type="EMBL" id="FNKM01000002">
    <property type="protein sequence ID" value="SDR05196.1"/>
    <property type="molecule type" value="Genomic_DNA"/>
</dbReference>
<sequence>MPHCIIDCPAALAQRIGEHTLLATVHDALDSFGVFKPGDIKVRLNGFSHYRCGSTQDDFVHVALYLFAGRTAEQQRSLASATLGALIELLPQVEALSMDVREMPRETFVNRSQYLEESGRQM</sequence>
<keyword evidence="3" id="KW-1185">Reference proteome</keyword>
<dbReference type="InterPro" id="IPR004220">
    <property type="entry name" value="5-COMe_2-OHmuconate_Isoase"/>
</dbReference>
<name>A0A1H1FXC1_9PSED</name>
<dbReference type="Pfam" id="PF02962">
    <property type="entry name" value="CHMI"/>
    <property type="match status" value="1"/>
</dbReference>
<dbReference type="CDD" id="cd00580">
    <property type="entry name" value="CHMI"/>
    <property type="match status" value="1"/>
</dbReference>
<dbReference type="EMBL" id="VFES01000019">
    <property type="protein sequence ID" value="TWR61354.1"/>
    <property type="molecule type" value="Genomic_DNA"/>
</dbReference>
<dbReference type="SUPFAM" id="SSF55331">
    <property type="entry name" value="Tautomerase/MIF"/>
    <property type="match status" value="1"/>
</dbReference>
<dbReference type="Gene3D" id="3.30.429.10">
    <property type="entry name" value="Macrophage Migration Inhibitory Factor"/>
    <property type="match status" value="1"/>
</dbReference>
<dbReference type="OrthoDB" id="9814215at2"/>